<keyword evidence="2" id="KW-1185">Reference proteome</keyword>
<dbReference type="InterPro" id="IPR014057">
    <property type="entry name" value="HI1420"/>
</dbReference>
<evidence type="ECO:0000313" key="1">
    <source>
        <dbReference type="EMBL" id="UTO13415.1"/>
    </source>
</evidence>
<dbReference type="RefSeq" id="WP_063869699.1">
    <property type="nucleotide sequence ID" value="NZ_CP101125.1"/>
</dbReference>
<name>A0ABY5EFE6_9PSED</name>
<gene>
    <name evidence="1" type="ORF">NK667_25085</name>
</gene>
<protein>
    <submittedName>
        <fullName evidence="1">Transcriptional regulator</fullName>
    </submittedName>
</protein>
<dbReference type="Proteomes" id="UP001059607">
    <property type="component" value="Chromosome"/>
</dbReference>
<dbReference type="EMBL" id="CP101125">
    <property type="protein sequence ID" value="UTO13415.1"/>
    <property type="molecule type" value="Genomic_DNA"/>
</dbReference>
<evidence type="ECO:0000313" key="2">
    <source>
        <dbReference type="Proteomes" id="UP001059607"/>
    </source>
</evidence>
<proteinExistence type="predicted"/>
<accession>A0ABY5EFE6</accession>
<sequence length="63" mass="6943">MTEQFTCWNSAEYLRSEEEIAYYLAVCLDEAGSDPAFIARALAIIASARSMNLAALDIPERGL</sequence>
<organism evidence="1 2">
    <name type="scientific">Pseudomonas nunensis</name>
    <dbReference type="NCBI Taxonomy" id="2961896"/>
    <lineage>
        <taxon>Bacteria</taxon>
        <taxon>Pseudomonadati</taxon>
        <taxon>Pseudomonadota</taxon>
        <taxon>Gammaproteobacteria</taxon>
        <taxon>Pseudomonadales</taxon>
        <taxon>Pseudomonadaceae</taxon>
        <taxon>Pseudomonas</taxon>
    </lineage>
</organism>
<dbReference type="Pfam" id="PF21716">
    <property type="entry name" value="dnstrm_HI1420"/>
    <property type="match status" value="1"/>
</dbReference>
<reference evidence="1" key="1">
    <citation type="submission" date="2022-07" db="EMBL/GenBank/DDBJ databases">
        <title>Pseudomonas nunamit sp. nov. an antifungal species isolated from Greenland.</title>
        <authorList>
            <person name="Ntana F."/>
            <person name="Hennessy R.C."/>
            <person name="Zervas A."/>
            <person name="Stougaard P."/>
        </authorList>
    </citation>
    <scope>NUCLEOTIDE SEQUENCE</scope>
    <source>
        <strain evidence="1">In5</strain>
    </source>
</reference>